<dbReference type="STRING" id="1569628.A0A316UXD1"/>
<proteinExistence type="predicted"/>
<keyword evidence="2" id="KW-1185">Reference proteome</keyword>
<dbReference type="Proteomes" id="UP000245884">
    <property type="component" value="Unassembled WGS sequence"/>
</dbReference>
<dbReference type="EMBL" id="KZ819663">
    <property type="protein sequence ID" value="PWN29644.1"/>
    <property type="molecule type" value="Genomic_DNA"/>
</dbReference>
<evidence type="ECO:0008006" key="3">
    <source>
        <dbReference type="Google" id="ProtNLM"/>
    </source>
</evidence>
<dbReference type="PANTHER" id="PTHR21013:SF10">
    <property type="entry name" value="ATP SYNTHASE MITOCHONDRIAL F1 COMPLEX ASSEMBLY FACTOR 2"/>
    <property type="match status" value="1"/>
</dbReference>
<organism evidence="1 2">
    <name type="scientific">Jaminaea rosea</name>
    <dbReference type="NCBI Taxonomy" id="1569628"/>
    <lineage>
        <taxon>Eukaryota</taxon>
        <taxon>Fungi</taxon>
        <taxon>Dikarya</taxon>
        <taxon>Basidiomycota</taxon>
        <taxon>Ustilaginomycotina</taxon>
        <taxon>Exobasidiomycetes</taxon>
        <taxon>Microstromatales</taxon>
        <taxon>Microstromatales incertae sedis</taxon>
        <taxon>Jaminaea</taxon>
    </lineage>
</organism>
<dbReference type="AlphaFoldDB" id="A0A316UXD1"/>
<sequence length="153" mass="17063">MLKYANTDTVCFHESDPKALVRLQAEHWDPLLDWVQERFGTRPSVAFDTLATSQPPKLMDALKSHLHELTPLELAALEKSLHLTKSIFLSLALLHGRMTVAEAMDAAWVETKAQIETWGEVEDSHDVGWAELGRELGAVRMAAVRSDETKSSA</sequence>
<name>A0A316UXD1_9BASI</name>
<dbReference type="Gene3D" id="1.10.3580.10">
    <property type="entry name" value="ATP12 ATPase"/>
    <property type="match status" value="1"/>
</dbReference>
<reference evidence="1 2" key="1">
    <citation type="journal article" date="2018" name="Mol. Biol. Evol.">
        <title>Broad Genomic Sampling Reveals a Smut Pathogenic Ancestry of the Fungal Clade Ustilaginomycotina.</title>
        <authorList>
            <person name="Kijpornyongpan T."/>
            <person name="Mondo S.J."/>
            <person name="Barry K."/>
            <person name="Sandor L."/>
            <person name="Lee J."/>
            <person name="Lipzen A."/>
            <person name="Pangilinan J."/>
            <person name="LaButti K."/>
            <person name="Hainaut M."/>
            <person name="Henrissat B."/>
            <person name="Grigoriev I.V."/>
            <person name="Spatafora J.W."/>
            <person name="Aime M.C."/>
        </authorList>
    </citation>
    <scope>NUCLEOTIDE SEQUENCE [LARGE SCALE GENOMIC DNA]</scope>
    <source>
        <strain evidence="1 2">MCA 5214</strain>
    </source>
</reference>
<accession>A0A316UXD1</accession>
<dbReference type="GO" id="GO:0033615">
    <property type="term" value="P:mitochondrial proton-transporting ATP synthase complex assembly"/>
    <property type="evidence" value="ECO:0007669"/>
    <property type="project" value="TreeGrafter"/>
</dbReference>
<evidence type="ECO:0000313" key="2">
    <source>
        <dbReference type="Proteomes" id="UP000245884"/>
    </source>
</evidence>
<dbReference type="PANTHER" id="PTHR21013">
    <property type="entry name" value="ATP SYNTHASE MITOCHONDRIAL F1 COMPLEX ASSEMBLY FACTOR 2/ATP12 PROTEIN, MITOCHONDRIAL PRECURSOR"/>
    <property type="match status" value="1"/>
</dbReference>
<protein>
    <recommendedName>
        <fullName evidence="3">ATP12-domain-containing protein</fullName>
    </recommendedName>
</protein>
<dbReference type="InterPro" id="IPR023335">
    <property type="entry name" value="ATP12_ortho_dom_sf"/>
</dbReference>
<gene>
    <name evidence="1" type="ORF">BDZ90DRAFT_116422</name>
</gene>
<dbReference type="Pfam" id="PF07542">
    <property type="entry name" value="ATP12"/>
    <property type="match status" value="1"/>
</dbReference>
<dbReference type="OrthoDB" id="5673at2759"/>
<dbReference type="SUPFAM" id="SSF160909">
    <property type="entry name" value="ATP12-like"/>
    <property type="match status" value="1"/>
</dbReference>
<dbReference type="InterPro" id="IPR011419">
    <property type="entry name" value="ATP12_ATP_synth-F1-assembly"/>
</dbReference>
<evidence type="ECO:0000313" key="1">
    <source>
        <dbReference type="EMBL" id="PWN29644.1"/>
    </source>
</evidence>
<dbReference type="GO" id="GO:0005739">
    <property type="term" value="C:mitochondrion"/>
    <property type="evidence" value="ECO:0007669"/>
    <property type="project" value="TreeGrafter"/>
</dbReference>
<dbReference type="RefSeq" id="XP_025364256.1">
    <property type="nucleotide sequence ID" value="XM_025503254.1"/>
</dbReference>
<dbReference type="GeneID" id="37025077"/>